<feature type="transmembrane region" description="Helical" evidence="1">
    <location>
        <begin position="324"/>
        <end position="344"/>
    </location>
</feature>
<evidence type="ECO:0000313" key="2">
    <source>
        <dbReference type="EMBL" id="EKX52334.1"/>
    </source>
</evidence>
<reference evidence="2 4" key="1">
    <citation type="journal article" date="2012" name="Nature">
        <title>Algal genomes reveal evolutionary mosaicism and the fate of nucleomorphs.</title>
        <authorList>
            <consortium name="DOE Joint Genome Institute"/>
            <person name="Curtis B.A."/>
            <person name="Tanifuji G."/>
            <person name="Burki F."/>
            <person name="Gruber A."/>
            <person name="Irimia M."/>
            <person name="Maruyama S."/>
            <person name="Arias M.C."/>
            <person name="Ball S.G."/>
            <person name="Gile G.H."/>
            <person name="Hirakawa Y."/>
            <person name="Hopkins J.F."/>
            <person name="Kuo A."/>
            <person name="Rensing S.A."/>
            <person name="Schmutz J."/>
            <person name="Symeonidi A."/>
            <person name="Elias M."/>
            <person name="Eveleigh R.J."/>
            <person name="Herman E.K."/>
            <person name="Klute M.J."/>
            <person name="Nakayama T."/>
            <person name="Obornik M."/>
            <person name="Reyes-Prieto A."/>
            <person name="Armbrust E.V."/>
            <person name="Aves S.J."/>
            <person name="Beiko R.G."/>
            <person name="Coutinho P."/>
            <person name="Dacks J.B."/>
            <person name="Durnford D.G."/>
            <person name="Fast N.M."/>
            <person name="Green B.R."/>
            <person name="Grisdale C.J."/>
            <person name="Hempel F."/>
            <person name="Henrissat B."/>
            <person name="Hoppner M.P."/>
            <person name="Ishida K."/>
            <person name="Kim E."/>
            <person name="Koreny L."/>
            <person name="Kroth P.G."/>
            <person name="Liu Y."/>
            <person name="Malik S.B."/>
            <person name="Maier U.G."/>
            <person name="McRose D."/>
            <person name="Mock T."/>
            <person name="Neilson J.A."/>
            <person name="Onodera N.T."/>
            <person name="Poole A.M."/>
            <person name="Pritham E.J."/>
            <person name="Richards T.A."/>
            <person name="Rocap G."/>
            <person name="Roy S.W."/>
            <person name="Sarai C."/>
            <person name="Schaack S."/>
            <person name="Shirato S."/>
            <person name="Slamovits C.H."/>
            <person name="Spencer D.F."/>
            <person name="Suzuki S."/>
            <person name="Worden A.Z."/>
            <person name="Zauner S."/>
            <person name="Barry K."/>
            <person name="Bell C."/>
            <person name="Bharti A.K."/>
            <person name="Crow J.A."/>
            <person name="Grimwood J."/>
            <person name="Kramer R."/>
            <person name="Lindquist E."/>
            <person name="Lucas S."/>
            <person name="Salamov A."/>
            <person name="McFadden G.I."/>
            <person name="Lane C.E."/>
            <person name="Keeling P.J."/>
            <person name="Gray M.W."/>
            <person name="Grigoriev I.V."/>
            <person name="Archibald J.M."/>
        </authorList>
    </citation>
    <scope>NUCLEOTIDE SEQUENCE</scope>
    <source>
        <strain evidence="2 4">CCMP2712</strain>
    </source>
</reference>
<dbReference type="OrthoDB" id="10262936at2759"/>
<evidence type="ECO:0000256" key="1">
    <source>
        <dbReference type="SAM" id="Phobius"/>
    </source>
</evidence>
<keyword evidence="4" id="KW-1185">Reference proteome</keyword>
<keyword evidence="1" id="KW-1133">Transmembrane helix</keyword>
<organism evidence="2">
    <name type="scientific">Guillardia theta (strain CCMP2712)</name>
    <name type="common">Cryptophyte</name>
    <dbReference type="NCBI Taxonomy" id="905079"/>
    <lineage>
        <taxon>Eukaryota</taxon>
        <taxon>Cryptophyceae</taxon>
        <taxon>Pyrenomonadales</taxon>
        <taxon>Geminigeraceae</taxon>
        <taxon>Guillardia</taxon>
    </lineage>
</organism>
<sequence>MGIFFGKTVSSPGEVAIGMFFAILGLTLFVDSLRVVVMPLSEQLGTELPKSLPLPAVLASTCFLGILVTYAEPAITSLRPLARLVDPEVAPYLYCALMEKQELLVFCIGLGVGLAAMLGTLRFVRGWSLKPMIALLMGPTLLCAGYMWWGDKELRPLLGLAWDCGAVTTGPVTVPVLLALGIGVMKTQREKRRERFGIVTLASLLPVLAVELLAIGLKMQYTHEDIINMRPPPIDTSDPLEITPVREIYYAVRAILPLNISLVLLVLVVLRKPLPEFTYYLPVEVGMAMFNLGLNFGFTSIGDQVGTLLPAAFIDTQQEEGSPYYSFGVGVTIALGTMFMLGVAATRAEPALNVVGATVEKMTKGAFTKKMLIYAVCFGVGTGMAVGATKILFGAGLIWFILLKYAVALFLTSFTHEDFINIAWDSAGVTTGPVTVPFVLSTGIGCSKAVQASEGFGILACASVWPIITVSSGASSSST</sequence>
<evidence type="ECO:0008006" key="5">
    <source>
        <dbReference type="Google" id="ProtNLM"/>
    </source>
</evidence>
<feature type="transmembrane region" description="Helical" evidence="1">
    <location>
        <begin position="52"/>
        <end position="71"/>
    </location>
</feature>
<dbReference type="GeneID" id="17308787"/>
<dbReference type="eggNOG" id="ENOG502QRCJ">
    <property type="taxonomic scope" value="Eukaryota"/>
</dbReference>
<feature type="transmembrane region" description="Helical" evidence="1">
    <location>
        <begin position="15"/>
        <end position="40"/>
    </location>
</feature>
<feature type="transmembrane region" description="Helical" evidence="1">
    <location>
        <begin position="277"/>
        <end position="298"/>
    </location>
</feature>
<dbReference type="Proteomes" id="UP000011087">
    <property type="component" value="Unassembled WGS sequence"/>
</dbReference>
<evidence type="ECO:0000313" key="4">
    <source>
        <dbReference type="Proteomes" id="UP000011087"/>
    </source>
</evidence>
<dbReference type="RefSeq" id="XP_005839314.1">
    <property type="nucleotide sequence ID" value="XM_005839257.1"/>
</dbReference>
<dbReference type="EnsemblProtists" id="EKX52334">
    <property type="protein sequence ID" value="EKX52334"/>
    <property type="gene ID" value="GUITHDRAFT_65557"/>
</dbReference>
<dbReference type="STRING" id="905079.L1JVK7"/>
<keyword evidence="1" id="KW-0812">Transmembrane</keyword>
<dbReference type="EMBL" id="JH992973">
    <property type="protein sequence ID" value="EKX52334.1"/>
    <property type="molecule type" value="Genomic_DNA"/>
</dbReference>
<name>L1JVK7_GUITC</name>
<dbReference type="PaxDb" id="55529-EKX52334"/>
<proteinExistence type="predicted"/>
<reference evidence="4" key="2">
    <citation type="submission" date="2012-11" db="EMBL/GenBank/DDBJ databases">
        <authorList>
            <person name="Kuo A."/>
            <person name="Curtis B.A."/>
            <person name="Tanifuji G."/>
            <person name="Burki F."/>
            <person name="Gruber A."/>
            <person name="Irimia M."/>
            <person name="Maruyama S."/>
            <person name="Arias M.C."/>
            <person name="Ball S.G."/>
            <person name="Gile G.H."/>
            <person name="Hirakawa Y."/>
            <person name="Hopkins J.F."/>
            <person name="Rensing S.A."/>
            <person name="Schmutz J."/>
            <person name="Symeonidi A."/>
            <person name="Elias M."/>
            <person name="Eveleigh R.J."/>
            <person name="Herman E.K."/>
            <person name="Klute M.J."/>
            <person name="Nakayama T."/>
            <person name="Obornik M."/>
            <person name="Reyes-Prieto A."/>
            <person name="Armbrust E.V."/>
            <person name="Aves S.J."/>
            <person name="Beiko R.G."/>
            <person name="Coutinho P."/>
            <person name="Dacks J.B."/>
            <person name="Durnford D.G."/>
            <person name="Fast N.M."/>
            <person name="Green B.R."/>
            <person name="Grisdale C."/>
            <person name="Hempe F."/>
            <person name="Henrissat B."/>
            <person name="Hoppner M.P."/>
            <person name="Ishida K.-I."/>
            <person name="Kim E."/>
            <person name="Koreny L."/>
            <person name="Kroth P.G."/>
            <person name="Liu Y."/>
            <person name="Malik S.-B."/>
            <person name="Maier U.G."/>
            <person name="McRose D."/>
            <person name="Mock T."/>
            <person name="Neilson J.A."/>
            <person name="Onodera N.T."/>
            <person name="Poole A.M."/>
            <person name="Pritham E.J."/>
            <person name="Richards T.A."/>
            <person name="Rocap G."/>
            <person name="Roy S.W."/>
            <person name="Sarai C."/>
            <person name="Schaack S."/>
            <person name="Shirato S."/>
            <person name="Slamovits C.H."/>
            <person name="Spencer D.F."/>
            <person name="Suzuki S."/>
            <person name="Worden A.Z."/>
            <person name="Zauner S."/>
            <person name="Barry K."/>
            <person name="Bell C."/>
            <person name="Bharti A.K."/>
            <person name="Crow J.A."/>
            <person name="Grimwood J."/>
            <person name="Kramer R."/>
            <person name="Lindquist E."/>
            <person name="Lucas S."/>
            <person name="Salamov A."/>
            <person name="McFadden G.I."/>
            <person name="Lane C.E."/>
            <person name="Keeling P.J."/>
            <person name="Gray M.W."/>
            <person name="Grigoriev I.V."/>
            <person name="Archibald J.M."/>
        </authorList>
    </citation>
    <scope>NUCLEOTIDE SEQUENCE</scope>
    <source>
        <strain evidence="4">CCMP2712</strain>
    </source>
</reference>
<protein>
    <recommendedName>
        <fullName evidence="5">DUF1538 domain-containing protein</fullName>
    </recommendedName>
</protein>
<keyword evidence="1" id="KW-0472">Membrane</keyword>
<dbReference type="InterPro" id="IPR011435">
    <property type="entry name" value="UmpAB"/>
</dbReference>
<feature type="transmembrane region" description="Helical" evidence="1">
    <location>
        <begin position="160"/>
        <end position="184"/>
    </location>
</feature>
<gene>
    <name evidence="2" type="ORF">GUITHDRAFT_65557</name>
</gene>
<feature type="transmembrane region" description="Helical" evidence="1">
    <location>
        <begin position="103"/>
        <end position="124"/>
    </location>
</feature>
<dbReference type="KEGG" id="gtt:GUITHDRAFT_65557"/>
<evidence type="ECO:0000313" key="3">
    <source>
        <dbReference type="EnsemblProtists" id="EKX52334"/>
    </source>
</evidence>
<accession>L1JVK7</accession>
<dbReference type="OMA" id="ITIGVHR"/>
<feature type="transmembrane region" description="Helical" evidence="1">
    <location>
        <begin position="248"/>
        <end position="270"/>
    </location>
</feature>
<dbReference type="Pfam" id="PF07556">
    <property type="entry name" value="DUF1538"/>
    <property type="match status" value="2"/>
</dbReference>
<dbReference type="AlphaFoldDB" id="L1JVK7"/>
<feature type="transmembrane region" description="Helical" evidence="1">
    <location>
        <begin position="397"/>
        <end position="414"/>
    </location>
</feature>
<reference evidence="3" key="3">
    <citation type="submission" date="2016-03" db="UniProtKB">
        <authorList>
            <consortium name="EnsemblProtists"/>
        </authorList>
    </citation>
    <scope>IDENTIFICATION</scope>
</reference>
<dbReference type="HOGENOM" id="CLU_026769_2_0_1"/>
<feature type="transmembrane region" description="Helical" evidence="1">
    <location>
        <begin position="131"/>
        <end position="148"/>
    </location>
</feature>
<feature type="transmembrane region" description="Helical" evidence="1">
    <location>
        <begin position="196"/>
        <end position="217"/>
    </location>
</feature>
<feature type="transmembrane region" description="Helical" evidence="1">
    <location>
        <begin position="371"/>
        <end position="391"/>
    </location>
</feature>